<name>A0ABN1U8S5_9ACTN</name>
<accession>A0ABN1U8S5</accession>
<keyword evidence="2" id="KW-1185">Reference proteome</keyword>
<proteinExistence type="predicted"/>
<evidence type="ECO:0000313" key="2">
    <source>
        <dbReference type="Proteomes" id="UP001499979"/>
    </source>
</evidence>
<comment type="caution">
    <text evidence="1">The sequence shown here is derived from an EMBL/GenBank/DDBJ whole genome shotgun (WGS) entry which is preliminary data.</text>
</comment>
<evidence type="ECO:0000313" key="1">
    <source>
        <dbReference type="EMBL" id="GAA1124945.1"/>
    </source>
</evidence>
<protein>
    <submittedName>
        <fullName evidence="1">Uncharacterized protein</fullName>
    </submittedName>
</protein>
<organism evidence="1 2">
    <name type="scientific">Nocardioides aquiterrae</name>
    <dbReference type="NCBI Taxonomy" id="203799"/>
    <lineage>
        <taxon>Bacteria</taxon>
        <taxon>Bacillati</taxon>
        <taxon>Actinomycetota</taxon>
        <taxon>Actinomycetes</taxon>
        <taxon>Propionibacteriales</taxon>
        <taxon>Nocardioidaceae</taxon>
        <taxon>Nocardioides</taxon>
    </lineage>
</organism>
<gene>
    <name evidence="1" type="ORF">GCM10009606_00680</name>
</gene>
<reference evidence="1 2" key="1">
    <citation type="journal article" date="2019" name="Int. J. Syst. Evol. Microbiol.">
        <title>The Global Catalogue of Microorganisms (GCM) 10K type strain sequencing project: providing services to taxonomists for standard genome sequencing and annotation.</title>
        <authorList>
            <consortium name="The Broad Institute Genomics Platform"/>
            <consortium name="The Broad Institute Genome Sequencing Center for Infectious Disease"/>
            <person name="Wu L."/>
            <person name="Ma J."/>
        </authorList>
    </citation>
    <scope>NUCLEOTIDE SEQUENCE [LARGE SCALE GENOMIC DNA]</scope>
    <source>
        <strain evidence="1 2">JCM 11813</strain>
    </source>
</reference>
<sequence>MGLGIAVFGPKLEQMCSIPPCVGAGLDDVPVSQHVPELESYIDYRLQSLSQRNEHHKFEDICTRIARKRISANILVANGPVSSGGDQQRDAESYTTRIPDELPHSAGFAASASTFPVVVACTVQSEGLRAKVLADLAGICADAAADVELVAFFSVRSIPEGTTHELQRVAREQYGVTLDVYSGMKIATLLAEHDLIWIARHYLELPSSMVPEPEDDGPPDWYADLLENLRRNNGPAALTAATQGEITEGLRFATWDADTNGDLPEWLDFMGAFLADADNGSDEELVFRACYEMAVARFRGMGVATGVEDLVRRAIAFASSSSHPNVMEDAVTLASYWGVMWRAGVARAEASEIAAAVEQLRVHLVAELDGTEATTHPVRAASLTGTLAFLHLLPRWVKLEDEYGRPEPRDSDPNAGVRLDEFEVDTSHLLDDDLVDLDGAMRHLSALVDLLPEARPYSVRSLARVFTMFSPALSPQPDYAKVRDGLDAALALVDGDAAIADRCRNRAMVFVKAGKPLEAIHELHDAKARWFHGDTMYGSVLTMRYIGNLYRELGLTYAAKMYACSAAAMASQSADTALLAHVPAAFFEAVQATQLGGCWIDAAGLTEVALIAQSALVTDPFDYDKHPEVETAELNELMELVAVHGFWPELESLFEAAHPMTGWYQHLAEMLEAPENQMPLDEGRFQELAVAQFAGPVLGDLGPQRTIDFKALGVRWVFKFANDRSTVLTAEGFCAAFQVLLADIARYEPVLIRSTVRATITVPIGASHAVDDVEIDDFEPEIKAHITLSADAEAFDDIGPALVATAFQLLGPVHVRPDADLQALLEPLFRDGLPHKVTVARPYQDAADLLDDNHFDRCAAATRPASSDGYTPIENDHLLASTKTGPGYDQSEALELIRQRYEVAEEGWRYSIANLLADERGYAAIEALRNDGWLDWQILVAIVNVGMNWRLRESGIPIAAAGAQLAREIARQPEAEAGPHLPIGMLLDELDLHVALQTSSVAKRWGLRSRNEATGEWAMRDLLCRRYRYATDDVAHQDLLEALAPDGTLLSLLEEPSEE</sequence>
<dbReference type="EMBL" id="BAAAJE010000001">
    <property type="protein sequence ID" value="GAA1124945.1"/>
    <property type="molecule type" value="Genomic_DNA"/>
</dbReference>
<dbReference type="Proteomes" id="UP001499979">
    <property type="component" value="Unassembled WGS sequence"/>
</dbReference>